<comment type="similarity">
    <text evidence="5">Belongs to the FMN-dependent alpha-hydroxy acid dehydrogenase family.</text>
</comment>
<dbReference type="AlphaFoldDB" id="A0AAW4XNQ3"/>
<dbReference type="PANTHER" id="PTHR10578">
    <property type="entry name" value="S -2-HYDROXY-ACID OXIDASE-RELATED"/>
    <property type="match status" value="1"/>
</dbReference>
<feature type="binding site" evidence="7">
    <location>
        <position position="19"/>
    </location>
    <ligand>
        <name>glyoxylate</name>
        <dbReference type="ChEBI" id="CHEBI:36655"/>
    </ligand>
</feature>
<comment type="cofactor">
    <cofactor evidence="1">
        <name>FMN</name>
        <dbReference type="ChEBI" id="CHEBI:58210"/>
    </cofactor>
</comment>
<dbReference type="InterPro" id="IPR008259">
    <property type="entry name" value="FMN_hydac_DH_AS"/>
</dbReference>
<feature type="binding site" evidence="7">
    <location>
        <position position="124"/>
    </location>
    <ligand>
        <name>glyoxylate</name>
        <dbReference type="ChEBI" id="CHEBI:36655"/>
    </ligand>
</feature>
<feature type="binding site" evidence="7">
    <location>
        <position position="101"/>
    </location>
    <ligand>
        <name>FMN</name>
        <dbReference type="ChEBI" id="CHEBI:58210"/>
    </ligand>
</feature>
<dbReference type="RefSeq" id="WP_230792622.1">
    <property type="nucleotide sequence ID" value="NZ_JAJNCO010000025.1"/>
</dbReference>
<feature type="binding site" evidence="7">
    <location>
        <position position="267"/>
    </location>
    <ligand>
        <name>FMN</name>
        <dbReference type="ChEBI" id="CHEBI:58210"/>
    </ligand>
</feature>
<feature type="binding site" evidence="7">
    <location>
        <position position="269"/>
    </location>
    <ligand>
        <name>glyoxylate</name>
        <dbReference type="ChEBI" id="CHEBI:36655"/>
    </ligand>
</feature>
<dbReference type="Proteomes" id="UP001198630">
    <property type="component" value="Unassembled WGS sequence"/>
</dbReference>
<proteinExistence type="inferred from homology"/>
<dbReference type="Gene3D" id="3.20.20.70">
    <property type="entry name" value="Aldolase class I"/>
    <property type="match status" value="1"/>
</dbReference>
<feature type="binding site" evidence="7">
    <location>
        <begin position="300"/>
        <end position="304"/>
    </location>
    <ligand>
        <name>FMN</name>
        <dbReference type="ChEBI" id="CHEBI:58210"/>
    </ligand>
</feature>
<dbReference type="InterPro" id="IPR000262">
    <property type="entry name" value="FMN-dep_DH"/>
</dbReference>
<keyword evidence="2 7" id="KW-0285">Flavoprotein</keyword>
<dbReference type="InterPro" id="IPR037396">
    <property type="entry name" value="FMN_HAD"/>
</dbReference>
<dbReference type="GO" id="GO:0016614">
    <property type="term" value="F:oxidoreductase activity, acting on CH-OH group of donors"/>
    <property type="evidence" value="ECO:0007669"/>
    <property type="project" value="UniProtKB-ARBA"/>
</dbReference>
<evidence type="ECO:0000313" key="10">
    <source>
        <dbReference type="Proteomes" id="UP001198630"/>
    </source>
</evidence>
<evidence type="ECO:0000256" key="4">
    <source>
        <dbReference type="ARBA" id="ARBA00023002"/>
    </source>
</evidence>
<dbReference type="InterPro" id="IPR012133">
    <property type="entry name" value="Alpha-hydoxy_acid_DH_FMN"/>
</dbReference>
<feature type="domain" description="FMN hydroxy acid dehydrogenase" evidence="8">
    <location>
        <begin position="1"/>
        <end position="374"/>
    </location>
</feature>
<evidence type="ECO:0000256" key="5">
    <source>
        <dbReference type="ARBA" id="ARBA00024042"/>
    </source>
</evidence>
<evidence type="ECO:0000313" key="9">
    <source>
        <dbReference type="EMBL" id="MCD2114651.1"/>
    </source>
</evidence>
<sequence>MADFRMAARRRLPRPVWAYVENGADDGRTTAANADAWRRWQVRQRVLAGVRDVDTTTTVVGDDLGLPILLGPVGLAGAISGSGDLAAAQAAARYSTRAVLSTGSTHSLEDIGAATVPGGWFQLYPWGDRRLTGSLIDRARDAGFGTLIVTVDVPVVGNRLGELRYGMNSQPWLSPGVAIRYAGRPRWLLDAARHRRFSLANLAEPGARGSITDSVRRHAIAMRPDLSWDDLAWMRNRWDGPMLVKGVLEADDAARAVDAGAAGVIVSNHGGRQLAGTLPTARALVDVVDRVGDRIDVLVDGGIRSGLDVAVALALGARAVLIGRPWLYGLSAGGADGVADVLAVFDAELRRTAHLMGVSSVHQLTRDHLARADEAAVESPW</sequence>
<protein>
    <submittedName>
        <fullName evidence="9">Alpha-hydroxy-acid oxidizing protein</fullName>
    </submittedName>
</protein>
<evidence type="ECO:0000256" key="7">
    <source>
        <dbReference type="PIRSR" id="PIRSR000138-2"/>
    </source>
</evidence>
<keyword evidence="4" id="KW-0560">Oxidoreductase</keyword>
<gene>
    <name evidence="9" type="ORF">LQ384_26465</name>
</gene>
<organism evidence="9 10">
    <name type="scientific">Rhodococcus rhodochrous</name>
    <dbReference type="NCBI Taxonomy" id="1829"/>
    <lineage>
        <taxon>Bacteria</taxon>
        <taxon>Bacillati</taxon>
        <taxon>Actinomycetota</taxon>
        <taxon>Actinomycetes</taxon>
        <taxon>Mycobacteriales</taxon>
        <taxon>Nocardiaceae</taxon>
        <taxon>Rhodococcus</taxon>
    </lineage>
</organism>
<keyword evidence="3 7" id="KW-0288">FMN</keyword>
<dbReference type="InterPro" id="IPR013785">
    <property type="entry name" value="Aldolase_TIM"/>
</dbReference>
<dbReference type="Pfam" id="PF01070">
    <property type="entry name" value="FMN_dh"/>
    <property type="match status" value="1"/>
</dbReference>
<evidence type="ECO:0000256" key="6">
    <source>
        <dbReference type="PIRSR" id="PIRSR000138-1"/>
    </source>
</evidence>
<reference evidence="9" key="1">
    <citation type="submission" date="2021-11" db="EMBL/GenBank/DDBJ databases">
        <title>Development of a sustainable strategy for remediation of hydrocarbon-contaminated territories based on the waste exchange concept.</title>
        <authorList>
            <person name="Elkin A."/>
        </authorList>
    </citation>
    <scope>NUCLEOTIDE SEQUENCE</scope>
    <source>
        <strain evidence="9">IEGM 757</strain>
    </source>
</reference>
<dbReference type="GO" id="GO:0010181">
    <property type="term" value="F:FMN binding"/>
    <property type="evidence" value="ECO:0007669"/>
    <property type="project" value="InterPro"/>
</dbReference>
<dbReference type="CDD" id="cd02809">
    <property type="entry name" value="alpha_hydroxyacid_oxid_FMN"/>
    <property type="match status" value="1"/>
</dbReference>
<dbReference type="SUPFAM" id="SSF51395">
    <property type="entry name" value="FMN-linked oxidoreductases"/>
    <property type="match status" value="1"/>
</dbReference>
<feature type="active site" description="Proton acceptor" evidence="6">
    <location>
        <position position="269"/>
    </location>
</feature>
<accession>A0AAW4XNQ3</accession>
<name>A0AAW4XNQ3_RHORH</name>
<dbReference type="FunFam" id="3.20.20.70:FF:000029">
    <property type="entry name" value="L-lactate dehydrogenase"/>
    <property type="match status" value="1"/>
</dbReference>
<feature type="binding site" evidence="7">
    <location>
        <position position="272"/>
    </location>
    <ligand>
        <name>glyoxylate</name>
        <dbReference type="ChEBI" id="CHEBI:36655"/>
    </ligand>
</feature>
<dbReference type="PIRSF" id="PIRSF000138">
    <property type="entry name" value="Al-hdrx_acd_dh"/>
    <property type="match status" value="1"/>
</dbReference>
<evidence type="ECO:0000256" key="1">
    <source>
        <dbReference type="ARBA" id="ARBA00001917"/>
    </source>
</evidence>
<dbReference type="PROSITE" id="PS51349">
    <property type="entry name" value="FMN_HYDROXY_ACID_DH_2"/>
    <property type="match status" value="1"/>
</dbReference>
<evidence type="ECO:0000256" key="2">
    <source>
        <dbReference type="ARBA" id="ARBA00022630"/>
    </source>
</evidence>
<feature type="binding site" evidence="7">
    <location>
        <begin position="72"/>
        <end position="74"/>
    </location>
    <ligand>
        <name>FMN</name>
        <dbReference type="ChEBI" id="CHEBI:58210"/>
    </ligand>
</feature>
<comment type="caution">
    <text evidence="9">The sequence shown here is derived from an EMBL/GenBank/DDBJ whole genome shotgun (WGS) entry which is preliminary data.</text>
</comment>
<feature type="binding site" evidence="7">
    <location>
        <position position="122"/>
    </location>
    <ligand>
        <name>FMN</name>
        <dbReference type="ChEBI" id="CHEBI:58210"/>
    </ligand>
</feature>
<evidence type="ECO:0000259" key="8">
    <source>
        <dbReference type="PROSITE" id="PS51349"/>
    </source>
</evidence>
<feature type="binding site" evidence="7">
    <location>
        <position position="150"/>
    </location>
    <ligand>
        <name>FMN</name>
        <dbReference type="ChEBI" id="CHEBI:58210"/>
    </ligand>
</feature>
<evidence type="ECO:0000256" key="3">
    <source>
        <dbReference type="ARBA" id="ARBA00022643"/>
    </source>
</evidence>
<dbReference type="EMBL" id="JAJNCO010000025">
    <property type="protein sequence ID" value="MCD2114651.1"/>
    <property type="molecule type" value="Genomic_DNA"/>
</dbReference>
<feature type="binding site" evidence="7">
    <location>
        <position position="159"/>
    </location>
    <ligand>
        <name>glyoxylate</name>
        <dbReference type="ChEBI" id="CHEBI:36655"/>
    </ligand>
</feature>
<dbReference type="PROSITE" id="PS00557">
    <property type="entry name" value="FMN_HYDROXY_ACID_DH_1"/>
    <property type="match status" value="1"/>
</dbReference>
<feature type="binding site" evidence="7">
    <location>
        <begin position="323"/>
        <end position="324"/>
    </location>
    <ligand>
        <name>FMN</name>
        <dbReference type="ChEBI" id="CHEBI:58210"/>
    </ligand>
</feature>
<feature type="binding site" evidence="7">
    <location>
        <position position="245"/>
    </location>
    <ligand>
        <name>FMN</name>
        <dbReference type="ChEBI" id="CHEBI:58210"/>
    </ligand>
</feature>
<dbReference type="PANTHER" id="PTHR10578:SF107">
    <property type="entry name" value="2-HYDROXYACID OXIDASE 1"/>
    <property type="match status" value="1"/>
</dbReference>